<proteinExistence type="predicted"/>
<keyword evidence="1" id="KW-0472">Membrane</keyword>
<name>A0A848MQV7_9GAMM</name>
<feature type="transmembrane region" description="Helical" evidence="1">
    <location>
        <begin position="60"/>
        <end position="81"/>
    </location>
</feature>
<keyword evidence="1" id="KW-0812">Transmembrane</keyword>
<dbReference type="Proteomes" id="UP000585363">
    <property type="component" value="Unassembled WGS sequence"/>
</dbReference>
<dbReference type="Pfam" id="PF11188">
    <property type="entry name" value="DUF2975"/>
    <property type="match status" value="1"/>
</dbReference>
<feature type="transmembrane region" description="Helical" evidence="1">
    <location>
        <begin position="101"/>
        <end position="126"/>
    </location>
</feature>
<gene>
    <name evidence="2" type="ORF">GW590_20550</name>
</gene>
<sequence>MVRTQTKLTRWCRALEIAMLAGMLVMPLLGQGMIWLSHLSLASVSLVSSLPADLTLADTLLYSGVFLISDLLNGFILFQFYQFFKSIRCGEIFSDKQVRKILLAGIGFIIIPILSLINSVTLFLFIETPSQARNFTFTSNDISYVIIGAGLIIMSHIINLGKKIQDEQDLVI</sequence>
<feature type="transmembrane region" description="Helical" evidence="1">
    <location>
        <begin position="142"/>
        <end position="160"/>
    </location>
</feature>
<dbReference type="EMBL" id="JAADJU010000013">
    <property type="protein sequence ID" value="NMP29242.1"/>
    <property type="molecule type" value="Genomic_DNA"/>
</dbReference>
<feature type="transmembrane region" description="Helical" evidence="1">
    <location>
        <begin position="20"/>
        <end position="40"/>
    </location>
</feature>
<organism evidence="2 3">
    <name type="scientific">Rouxiella aceris</name>
    <dbReference type="NCBI Taxonomy" id="2703884"/>
    <lineage>
        <taxon>Bacteria</taxon>
        <taxon>Pseudomonadati</taxon>
        <taxon>Pseudomonadota</taxon>
        <taxon>Gammaproteobacteria</taxon>
        <taxon>Enterobacterales</taxon>
        <taxon>Yersiniaceae</taxon>
        <taxon>Rouxiella</taxon>
    </lineage>
</organism>
<dbReference type="AlphaFoldDB" id="A0A848MQV7"/>
<dbReference type="InterPro" id="IPR021354">
    <property type="entry name" value="DUF2975"/>
</dbReference>
<keyword evidence="1" id="KW-1133">Transmembrane helix</keyword>
<protein>
    <submittedName>
        <fullName evidence="2">DUF2975 domain-containing protein</fullName>
    </submittedName>
</protein>
<keyword evidence="3" id="KW-1185">Reference proteome</keyword>
<evidence type="ECO:0000313" key="3">
    <source>
        <dbReference type="Proteomes" id="UP000585363"/>
    </source>
</evidence>
<comment type="caution">
    <text evidence="2">The sequence shown here is derived from an EMBL/GenBank/DDBJ whole genome shotgun (WGS) entry which is preliminary data.</text>
</comment>
<reference evidence="2 3" key="2">
    <citation type="submission" date="2020-06" db="EMBL/GenBank/DDBJ databases">
        <title>Polyphasic characterization of a Rahnella strain isolated from tree sap.</title>
        <authorList>
            <person name="Kim I.S."/>
        </authorList>
    </citation>
    <scope>NUCLEOTIDE SEQUENCE [LARGE SCALE GENOMIC DNA]</scope>
    <source>
        <strain evidence="2 3">SAP-1</strain>
    </source>
</reference>
<reference evidence="2 3" key="1">
    <citation type="submission" date="2020-01" db="EMBL/GenBank/DDBJ databases">
        <authorList>
            <person name="Lee S.D."/>
        </authorList>
    </citation>
    <scope>NUCLEOTIDE SEQUENCE [LARGE SCALE GENOMIC DNA]</scope>
    <source>
        <strain evidence="2 3">SAP-1</strain>
    </source>
</reference>
<evidence type="ECO:0000313" key="2">
    <source>
        <dbReference type="EMBL" id="NMP29242.1"/>
    </source>
</evidence>
<dbReference type="RefSeq" id="WP_169404958.1">
    <property type="nucleotide sequence ID" value="NZ_JAADJU010000013.1"/>
</dbReference>
<accession>A0A848MQV7</accession>
<evidence type="ECO:0000256" key="1">
    <source>
        <dbReference type="SAM" id="Phobius"/>
    </source>
</evidence>